<keyword evidence="4 12" id="KW-0812">Transmembrane</keyword>
<name>A0A7W8FET5_9BACT</name>
<dbReference type="InterPro" id="IPR029151">
    <property type="entry name" value="Sensor-like_sf"/>
</dbReference>
<dbReference type="PANTHER" id="PTHR32089:SF112">
    <property type="entry name" value="LYSOZYME-LIKE PROTEIN-RELATED"/>
    <property type="match status" value="1"/>
</dbReference>
<evidence type="ECO:0000256" key="6">
    <source>
        <dbReference type="ARBA" id="ARBA00023136"/>
    </source>
</evidence>
<sequence>MLLLVGGVVIAIQSALIGVVVKLSYDSSLEARTHEMQLMAQTISKSLSDFGQQQVMLVRGVANAPRLKEFLLTGMGEEGAATFLSVMSQASSDVNTLYLFDRQGKQVITRAQGKEGKHNDLANREYVQAALAGKEGFSSSPIKSYATGKLIVSVTAPVRDDSGKVIGGVGMSYDIDGLMKNYIQGIKLGSTGHPFIVSPEGVMIGHPNSELILKNFAAEPGIADMLKNSSGEGVTYKGSNGHESMLAWADVPHWNWVVGVTMTVAEIEAPAMEQRNIMLLIGGIAVAALIIITLIALDRIAVRPLRLLQGYAGQVAEGRLDHVLVLRSRNEIGKLAENLRTMVASLKDMIAQADEKTRLAKQESDRAALATAEAEEARAAAEKAKAEGMLHAASRLEGVVRAITDASEALSVQVDQSSRGAEQQSVRASETATAMEEMNSTVTEVARNAAEAASSADHARNRATEGANVVSQAVSGIGQAQGQATELKADMTALGKQAESTGQILGVISDIADQTNLLALNAAIEAARAGEAGRGFAVVADEVRKLAEKTMSATREVGEAITEIQNGTRKNVGHVEQVVSKIDAATALAGASGEALQEIVALVEETSNQVRSIATAAEQQSATSEEINRSVEDVNRISAETSEAMRLSTASVAELARQSQVLRDLIENMKRDGAV</sequence>
<feature type="transmembrane region" description="Helical" evidence="12">
    <location>
        <begin position="277"/>
        <end position="297"/>
    </location>
</feature>
<dbReference type="Pfam" id="PF00672">
    <property type="entry name" value="HAMP"/>
    <property type="match status" value="1"/>
</dbReference>
<dbReference type="Gene3D" id="6.10.340.10">
    <property type="match status" value="1"/>
</dbReference>
<dbReference type="PANTHER" id="PTHR32089">
    <property type="entry name" value="METHYL-ACCEPTING CHEMOTAXIS PROTEIN MCPB"/>
    <property type="match status" value="1"/>
</dbReference>
<evidence type="ECO:0000256" key="7">
    <source>
        <dbReference type="ARBA" id="ARBA00023224"/>
    </source>
</evidence>
<dbReference type="SMART" id="SM00304">
    <property type="entry name" value="HAMP"/>
    <property type="match status" value="2"/>
</dbReference>
<dbReference type="Gene3D" id="3.30.450.20">
    <property type="entry name" value="PAS domain"/>
    <property type="match status" value="1"/>
</dbReference>
<evidence type="ECO:0000256" key="8">
    <source>
        <dbReference type="ARBA" id="ARBA00029447"/>
    </source>
</evidence>
<comment type="similarity">
    <text evidence="8">Belongs to the methyl-accepting chemotaxis (MCP) protein family.</text>
</comment>
<evidence type="ECO:0000256" key="4">
    <source>
        <dbReference type="ARBA" id="ARBA00022692"/>
    </source>
</evidence>
<dbReference type="PROSITE" id="PS50111">
    <property type="entry name" value="CHEMOTAXIS_TRANSDUC_2"/>
    <property type="match status" value="1"/>
</dbReference>
<evidence type="ECO:0000256" key="1">
    <source>
        <dbReference type="ARBA" id="ARBA00004651"/>
    </source>
</evidence>
<keyword evidence="5 12" id="KW-1133">Transmembrane helix</keyword>
<dbReference type="Pfam" id="PF02743">
    <property type="entry name" value="dCache_1"/>
    <property type="match status" value="1"/>
</dbReference>
<dbReference type="GO" id="GO:0005886">
    <property type="term" value="C:plasma membrane"/>
    <property type="evidence" value="ECO:0007669"/>
    <property type="project" value="UniProtKB-SubCell"/>
</dbReference>
<evidence type="ECO:0000313" key="16">
    <source>
        <dbReference type="Proteomes" id="UP000539075"/>
    </source>
</evidence>
<gene>
    <name evidence="15" type="ORF">HNQ38_002247</name>
</gene>
<dbReference type="Gene3D" id="1.10.287.950">
    <property type="entry name" value="Methyl-accepting chemotaxis protein"/>
    <property type="match status" value="1"/>
</dbReference>
<evidence type="ECO:0000256" key="10">
    <source>
        <dbReference type="SAM" id="Coils"/>
    </source>
</evidence>
<feature type="coiled-coil region" evidence="10">
    <location>
        <begin position="336"/>
        <end position="389"/>
    </location>
</feature>
<keyword evidence="2" id="KW-1003">Cell membrane</keyword>
<keyword evidence="7 9" id="KW-0807">Transducer</keyword>
<dbReference type="CDD" id="cd12912">
    <property type="entry name" value="PDC2_MCP_like"/>
    <property type="match status" value="1"/>
</dbReference>
<dbReference type="FunFam" id="1.10.287.950:FF:000001">
    <property type="entry name" value="Methyl-accepting chemotaxis sensory transducer"/>
    <property type="match status" value="1"/>
</dbReference>
<keyword evidence="10" id="KW-0175">Coiled coil</keyword>
<dbReference type="Pfam" id="PF00015">
    <property type="entry name" value="MCPsignal"/>
    <property type="match status" value="1"/>
</dbReference>
<dbReference type="InterPro" id="IPR033479">
    <property type="entry name" value="dCache_1"/>
</dbReference>
<dbReference type="CDD" id="cd12914">
    <property type="entry name" value="PDC1_DGC_like"/>
    <property type="match status" value="1"/>
</dbReference>
<dbReference type="EMBL" id="JACHGO010000006">
    <property type="protein sequence ID" value="MBB5144139.1"/>
    <property type="molecule type" value="Genomic_DNA"/>
</dbReference>
<keyword evidence="16" id="KW-1185">Reference proteome</keyword>
<dbReference type="InterPro" id="IPR004089">
    <property type="entry name" value="MCPsignal_dom"/>
</dbReference>
<dbReference type="SUPFAM" id="SSF58104">
    <property type="entry name" value="Methyl-accepting chemotaxis protein (MCP) signaling domain"/>
    <property type="match status" value="1"/>
</dbReference>
<feature type="domain" description="HAMP" evidence="14">
    <location>
        <begin position="299"/>
        <end position="351"/>
    </location>
</feature>
<dbReference type="PROSITE" id="PS50885">
    <property type="entry name" value="HAMP"/>
    <property type="match status" value="1"/>
</dbReference>
<evidence type="ECO:0000256" key="9">
    <source>
        <dbReference type="PROSITE-ProRule" id="PRU00284"/>
    </source>
</evidence>
<keyword evidence="6 12" id="KW-0472">Membrane</keyword>
<dbReference type="GO" id="GO:0006935">
    <property type="term" value="P:chemotaxis"/>
    <property type="evidence" value="ECO:0007669"/>
    <property type="project" value="UniProtKB-KW"/>
</dbReference>
<evidence type="ECO:0000256" key="5">
    <source>
        <dbReference type="ARBA" id="ARBA00022989"/>
    </source>
</evidence>
<dbReference type="AlphaFoldDB" id="A0A7W8FET5"/>
<dbReference type="SMART" id="SM00283">
    <property type="entry name" value="MA"/>
    <property type="match status" value="1"/>
</dbReference>
<feature type="region of interest" description="Disordered" evidence="11">
    <location>
        <begin position="414"/>
        <end position="433"/>
    </location>
</feature>
<evidence type="ECO:0000259" key="14">
    <source>
        <dbReference type="PROSITE" id="PS50885"/>
    </source>
</evidence>
<comment type="caution">
    <text evidence="15">The sequence shown here is derived from an EMBL/GenBank/DDBJ whole genome shotgun (WGS) entry which is preliminary data.</text>
</comment>
<feature type="compositionally biased region" description="Polar residues" evidence="11">
    <location>
        <begin position="414"/>
        <end position="432"/>
    </location>
</feature>
<comment type="subcellular location">
    <subcellularLocation>
        <location evidence="1">Cell membrane</location>
        <topology evidence="1">Multi-pass membrane protein</topology>
    </subcellularLocation>
</comment>
<organism evidence="15 16">
    <name type="scientific">Desulfovibrio intestinalis</name>
    <dbReference type="NCBI Taxonomy" id="58621"/>
    <lineage>
        <taxon>Bacteria</taxon>
        <taxon>Pseudomonadati</taxon>
        <taxon>Thermodesulfobacteriota</taxon>
        <taxon>Desulfovibrionia</taxon>
        <taxon>Desulfovibrionales</taxon>
        <taxon>Desulfovibrionaceae</taxon>
        <taxon>Desulfovibrio</taxon>
    </lineage>
</organism>
<evidence type="ECO:0000256" key="2">
    <source>
        <dbReference type="ARBA" id="ARBA00022475"/>
    </source>
</evidence>
<dbReference type="CDD" id="cd06225">
    <property type="entry name" value="HAMP"/>
    <property type="match status" value="1"/>
</dbReference>
<accession>A0A7W8FET5</accession>
<dbReference type="InterPro" id="IPR003660">
    <property type="entry name" value="HAMP_dom"/>
</dbReference>
<reference evidence="15 16" key="1">
    <citation type="submission" date="2020-08" db="EMBL/GenBank/DDBJ databases">
        <title>Genomic Encyclopedia of Type Strains, Phase IV (KMG-IV): sequencing the most valuable type-strain genomes for metagenomic binning, comparative biology and taxonomic classification.</title>
        <authorList>
            <person name="Goeker M."/>
        </authorList>
    </citation>
    <scope>NUCLEOTIDE SEQUENCE [LARGE SCALE GENOMIC DNA]</scope>
    <source>
        <strain evidence="15 16">DSM 11275</strain>
    </source>
</reference>
<evidence type="ECO:0000313" key="15">
    <source>
        <dbReference type="EMBL" id="MBB5144139.1"/>
    </source>
</evidence>
<evidence type="ECO:0000256" key="11">
    <source>
        <dbReference type="SAM" id="MobiDB-lite"/>
    </source>
</evidence>
<feature type="domain" description="Methyl-accepting transducer" evidence="13">
    <location>
        <begin position="399"/>
        <end position="635"/>
    </location>
</feature>
<keyword evidence="3" id="KW-0145">Chemotaxis</keyword>
<proteinExistence type="inferred from homology"/>
<evidence type="ECO:0000256" key="3">
    <source>
        <dbReference type="ARBA" id="ARBA00022500"/>
    </source>
</evidence>
<dbReference type="SUPFAM" id="SSF103190">
    <property type="entry name" value="Sensory domain-like"/>
    <property type="match status" value="1"/>
</dbReference>
<dbReference type="RefSeq" id="WP_246388109.1">
    <property type="nucleotide sequence ID" value="NZ_JACHGO010000006.1"/>
</dbReference>
<evidence type="ECO:0000256" key="12">
    <source>
        <dbReference type="SAM" id="Phobius"/>
    </source>
</evidence>
<dbReference type="Proteomes" id="UP000539075">
    <property type="component" value="Unassembled WGS sequence"/>
</dbReference>
<dbReference type="CDD" id="cd11386">
    <property type="entry name" value="MCP_signal"/>
    <property type="match status" value="1"/>
</dbReference>
<dbReference type="GO" id="GO:0007165">
    <property type="term" value="P:signal transduction"/>
    <property type="evidence" value="ECO:0007669"/>
    <property type="project" value="UniProtKB-KW"/>
</dbReference>
<evidence type="ECO:0000259" key="13">
    <source>
        <dbReference type="PROSITE" id="PS50111"/>
    </source>
</evidence>
<protein>
    <submittedName>
        <fullName evidence="15">Methyl-accepting chemotaxis protein</fullName>
    </submittedName>
</protein>